<dbReference type="Pfam" id="PF00428">
    <property type="entry name" value="Ribosomal_60s"/>
    <property type="match status" value="1"/>
</dbReference>
<feature type="compositionally biased region" description="Basic and acidic residues" evidence="5">
    <location>
        <begin position="63"/>
        <end position="72"/>
    </location>
</feature>
<evidence type="ECO:0000256" key="5">
    <source>
        <dbReference type="SAM" id="MobiDB-lite"/>
    </source>
</evidence>
<evidence type="ECO:0000256" key="1">
    <source>
        <dbReference type="ARBA" id="ARBA00003362"/>
    </source>
</evidence>
<dbReference type="GO" id="GO:0003735">
    <property type="term" value="F:structural constituent of ribosome"/>
    <property type="evidence" value="ECO:0007669"/>
    <property type="project" value="TreeGrafter"/>
</dbReference>
<comment type="function">
    <text evidence="1">Plays an important role in the elongation step of protein synthesis.</text>
</comment>
<evidence type="ECO:0000256" key="2">
    <source>
        <dbReference type="ARBA" id="ARBA00005436"/>
    </source>
</evidence>
<dbReference type="EMBL" id="MKHE01000027">
    <property type="protein sequence ID" value="OWK01726.1"/>
    <property type="molecule type" value="Genomic_DNA"/>
</dbReference>
<dbReference type="PANTHER" id="PTHR45696">
    <property type="entry name" value="60S ACIDIC RIBOSOMAL PROTEIN P1"/>
    <property type="match status" value="1"/>
</dbReference>
<comment type="similarity">
    <text evidence="2">Belongs to the eukaryotic ribosomal protein P1/P2 family.</text>
</comment>
<name>A0A212C6W7_CEREH</name>
<evidence type="ECO:0000313" key="6">
    <source>
        <dbReference type="EMBL" id="OWK01726.1"/>
    </source>
</evidence>
<keyword evidence="3" id="KW-0689">Ribosomal protein</keyword>
<evidence type="ECO:0000256" key="4">
    <source>
        <dbReference type="ARBA" id="ARBA00023274"/>
    </source>
</evidence>
<feature type="non-terminal residue" evidence="6">
    <location>
        <position position="1"/>
    </location>
</feature>
<feature type="region of interest" description="Disordered" evidence="5">
    <location>
        <begin position="52"/>
        <end position="85"/>
    </location>
</feature>
<gene>
    <name evidence="6" type="ORF">Celaphus_00017620</name>
</gene>
<keyword evidence="4" id="KW-0687">Ribonucleoprotein</keyword>
<proteinExistence type="inferred from homology"/>
<evidence type="ECO:0000256" key="3">
    <source>
        <dbReference type="ARBA" id="ARBA00022980"/>
    </source>
</evidence>
<dbReference type="Proteomes" id="UP000242450">
    <property type="component" value="Chromosome 27"/>
</dbReference>
<evidence type="ECO:0008006" key="8">
    <source>
        <dbReference type="Google" id="ProtNLM"/>
    </source>
</evidence>
<comment type="caution">
    <text evidence="6">The sequence shown here is derived from an EMBL/GenBank/DDBJ whole genome shotgun (WGS) entry which is preliminary data.</text>
</comment>
<reference evidence="6 7" key="1">
    <citation type="journal article" date="2018" name="Mol. Genet. Genomics">
        <title>The red deer Cervus elaphus genome CerEla1.0: sequencing, annotating, genes, and chromosomes.</title>
        <authorList>
            <person name="Bana N.A."/>
            <person name="Nyiri A."/>
            <person name="Nagy J."/>
            <person name="Frank K."/>
            <person name="Nagy T."/>
            <person name="Steger V."/>
            <person name="Schiller M."/>
            <person name="Lakatos P."/>
            <person name="Sugar L."/>
            <person name="Horn P."/>
            <person name="Barta E."/>
            <person name="Orosz L."/>
        </authorList>
    </citation>
    <scope>NUCLEOTIDE SEQUENCE [LARGE SCALE GENOMIC DNA]</scope>
    <source>
        <strain evidence="6">Hungarian</strain>
    </source>
</reference>
<dbReference type="GO" id="GO:0043021">
    <property type="term" value="F:ribonucleoprotein complex binding"/>
    <property type="evidence" value="ECO:0007669"/>
    <property type="project" value="TreeGrafter"/>
</dbReference>
<dbReference type="GO" id="GO:0030295">
    <property type="term" value="F:protein kinase activator activity"/>
    <property type="evidence" value="ECO:0007669"/>
    <property type="project" value="TreeGrafter"/>
</dbReference>
<dbReference type="CDD" id="cd05831">
    <property type="entry name" value="Ribosomal_P1"/>
    <property type="match status" value="1"/>
</dbReference>
<sequence>PSFYTVRLTEDKINAFIKAASVNVDSFWLGWVAHALASVNTGSLICHVGGPAPSTTAVPAGEKNTEVKKEEPQESDDDMGFGLFD</sequence>
<dbReference type="GO" id="GO:0022625">
    <property type="term" value="C:cytosolic large ribosomal subunit"/>
    <property type="evidence" value="ECO:0007669"/>
    <property type="project" value="TreeGrafter"/>
</dbReference>
<dbReference type="InterPro" id="IPR038716">
    <property type="entry name" value="P1/P2_N_sf"/>
</dbReference>
<organism evidence="6 7">
    <name type="scientific">Cervus elaphus hippelaphus</name>
    <name type="common">European red deer</name>
    <dbReference type="NCBI Taxonomy" id="46360"/>
    <lineage>
        <taxon>Eukaryota</taxon>
        <taxon>Metazoa</taxon>
        <taxon>Chordata</taxon>
        <taxon>Craniata</taxon>
        <taxon>Vertebrata</taxon>
        <taxon>Euteleostomi</taxon>
        <taxon>Mammalia</taxon>
        <taxon>Eutheria</taxon>
        <taxon>Laurasiatheria</taxon>
        <taxon>Artiodactyla</taxon>
        <taxon>Ruminantia</taxon>
        <taxon>Pecora</taxon>
        <taxon>Cervidae</taxon>
        <taxon>Cervinae</taxon>
        <taxon>Cervus</taxon>
    </lineage>
</organism>
<protein>
    <recommendedName>
        <fullName evidence="8">RPLP1</fullName>
    </recommendedName>
</protein>
<dbReference type="Gene3D" id="1.10.10.1410">
    <property type="match status" value="1"/>
</dbReference>
<dbReference type="OrthoDB" id="2194681at2759"/>
<dbReference type="PANTHER" id="PTHR45696:SF10">
    <property type="entry name" value="LARGE RIBOSOMAL SUBUNIT PROTEIN P1"/>
    <property type="match status" value="1"/>
</dbReference>
<evidence type="ECO:0000313" key="7">
    <source>
        <dbReference type="Proteomes" id="UP000242450"/>
    </source>
</evidence>
<keyword evidence="7" id="KW-1185">Reference proteome</keyword>
<dbReference type="AlphaFoldDB" id="A0A212C6W7"/>
<accession>A0A212C6W7</accession>
<dbReference type="GO" id="GO:0002181">
    <property type="term" value="P:cytoplasmic translation"/>
    <property type="evidence" value="ECO:0007669"/>
    <property type="project" value="TreeGrafter"/>
</dbReference>